<dbReference type="Gene3D" id="3.20.20.140">
    <property type="entry name" value="Metal-dependent hydrolases"/>
    <property type="match status" value="1"/>
</dbReference>
<protein>
    <submittedName>
        <fullName evidence="2">Amidohydrolase YtcJ</fullName>
    </submittedName>
</protein>
<dbReference type="PANTHER" id="PTHR22642:SF2">
    <property type="entry name" value="PROTEIN LONG AFTER FAR-RED 3"/>
    <property type="match status" value="1"/>
</dbReference>
<dbReference type="Proteomes" id="UP001229244">
    <property type="component" value="Unassembled WGS sequence"/>
</dbReference>
<organism evidence="2 3">
    <name type="scientific">Amorphus orientalis</name>
    <dbReference type="NCBI Taxonomy" id="649198"/>
    <lineage>
        <taxon>Bacteria</taxon>
        <taxon>Pseudomonadati</taxon>
        <taxon>Pseudomonadota</taxon>
        <taxon>Alphaproteobacteria</taxon>
        <taxon>Hyphomicrobiales</taxon>
        <taxon>Amorphaceae</taxon>
        <taxon>Amorphus</taxon>
    </lineage>
</organism>
<dbReference type="Gene3D" id="3.10.310.70">
    <property type="match status" value="1"/>
</dbReference>
<accession>A0AAE3VM97</accession>
<dbReference type="InterPro" id="IPR013108">
    <property type="entry name" value="Amidohydro_3"/>
</dbReference>
<dbReference type="SUPFAM" id="SSF51338">
    <property type="entry name" value="Composite domain of metallo-dependent hydrolases"/>
    <property type="match status" value="1"/>
</dbReference>
<dbReference type="CDD" id="cd01300">
    <property type="entry name" value="YtcJ_like"/>
    <property type="match status" value="1"/>
</dbReference>
<dbReference type="Gene3D" id="2.30.40.10">
    <property type="entry name" value="Urease, subunit C, domain 1"/>
    <property type="match status" value="1"/>
</dbReference>
<dbReference type="InterPro" id="IPR011059">
    <property type="entry name" value="Metal-dep_hydrolase_composite"/>
</dbReference>
<keyword evidence="3" id="KW-1185">Reference proteome</keyword>
<proteinExistence type="predicted"/>
<sequence length="545" mass="59588">MRQDGPLYPDRILHNAKIVTSDADFSVVSALAIRGGRIVATGRDEEVLALAGSETLREDLSGATVLPGLIDTHIHVEEAGLIRHTVDFKGVDSVDAALARLKAFVETRAPGEWIVGQMWHPQSQLAEKRFLTARELDTVAPDNPVHLPLGHFSLLNSLALEASGVTRDTPDPEGGTIHRDGDGEPTGVLEEAAERLVFAAFPGWTPEQRREMLIDAQAHCNGFGLTSAISAAVSPTDVRHYHSIRRAGEQTLRLSLMFAPTGELNPNLTDAEWERFFTLTGATSDFGDEWLSLSGVKLQVDGGMTLRTAAMRDPYPDDPNYHGVWVIEPTRLTHLVAVANRNDWRVGIHAVGDAAVDAVLDAYEAADAERSIRDRRFIVIHGSLMQPDQMDRARRLGVRVDAQPTFLWNKASAVARFLGKATADRAVPMRTLIDRMGLDLLGAGTDYSINDLDPFINIAFMVTRRDVNGDLYGAEQAISREEAIRLYTSAAARYAFAEDRVGSLEPGKLADLVVLSDDILSVPDEDLSTIRATRTMVGGRTVYEA</sequence>
<dbReference type="Pfam" id="PF07969">
    <property type="entry name" value="Amidohydro_3"/>
    <property type="match status" value="1"/>
</dbReference>
<evidence type="ECO:0000313" key="3">
    <source>
        <dbReference type="Proteomes" id="UP001229244"/>
    </source>
</evidence>
<gene>
    <name evidence="2" type="ORF">J2S73_001156</name>
</gene>
<comment type="caution">
    <text evidence="2">The sequence shown here is derived from an EMBL/GenBank/DDBJ whole genome shotgun (WGS) entry which is preliminary data.</text>
</comment>
<dbReference type="PANTHER" id="PTHR22642">
    <property type="entry name" value="IMIDAZOLONEPROPIONASE"/>
    <property type="match status" value="1"/>
</dbReference>
<dbReference type="EMBL" id="JAUSUL010000001">
    <property type="protein sequence ID" value="MDQ0314719.1"/>
    <property type="molecule type" value="Genomic_DNA"/>
</dbReference>
<dbReference type="RefSeq" id="WP_306884504.1">
    <property type="nucleotide sequence ID" value="NZ_JAUSUL010000001.1"/>
</dbReference>
<feature type="domain" description="Amidohydrolase 3" evidence="1">
    <location>
        <begin position="59"/>
        <end position="543"/>
    </location>
</feature>
<dbReference type="GO" id="GO:0016810">
    <property type="term" value="F:hydrolase activity, acting on carbon-nitrogen (but not peptide) bonds"/>
    <property type="evidence" value="ECO:0007669"/>
    <property type="project" value="InterPro"/>
</dbReference>
<evidence type="ECO:0000313" key="2">
    <source>
        <dbReference type="EMBL" id="MDQ0314719.1"/>
    </source>
</evidence>
<name>A0AAE3VM97_9HYPH</name>
<dbReference type="InterPro" id="IPR032466">
    <property type="entry name" value="Metal_Hydrolase"/>
</dbReference>
<reference evidence="2" key="1">
    <citation type="submission" date="2023-07" db="EMBL/GenBank/DDBJ databases">
        <title>Genomic Encyclopedia of Type Strains, Phase IV (KMG-IV): sequencing the most valuable type-strain genomes for metagenomic binning, comparative biology and taxonomic classification.</title>
        <authorList>
            <person name="Goeker M."/>
        </authorList>
    </citation>
    <scope>NUCLEOTIDE SEQUENCE</scope>
    <source>
        <strain evidence="2">DSM 21202</strain>
    </source>
</reference>
<dbReference type="InterPro" id="IPR033932">
    <property type="entry name" value="YtcJ-like"/>
</dbReference>
<evidence type="ECO:0000259" key="1">
    <source>
        <dbReference type="Pfam" id="PF07969"/>
    </source>
</evidence>
<dbReference type="SUPFAM" id="SSF51556">
    <property type="entry name" value="Metallo-dependent hydrolases"/>
    <property type="match status" value="1"/>
</dbReference>
<dbReference type="AlphaFoldDB" id="A0AAE3VM97"/>